<evidence type="ECO:0000313" key="3">
    <source>
        <dbReference type="EMBL" id="CAL4795173.1"/>
    </source>
</evidence>
<organism evidence="2">
    <name type="scientific">Cladocopium goreaui</name>
    <dbReference type="NCBI Taxonomy" id="2562237"/>
    <lineage>
        <taxon>Eukaryota</taxon>
        <taxon>Sar</taxon>
        <taxon>Alveolata</taxon>
        <taxon>Dinophyceae</taxon>
        <taxon>Suessiales</taxon>
        <taxon>Symbiodiniaceae</taxon>
        <taxon>Cladocopium</taxon>
    </lineage>
</organism>
<reference evidence="3 4" key="2">
    <citation type="submission" date="2024-05" db="EMBL/GenBank/DDBJ databases">
        <authorList>
            <person name="Chen Y."/>
            <person name="Shah S."/>
            <person name="Dougan E. K."/>
            <person name="Thang M."/>
            <person name="Chan C."/>
        </authorList>
    </citation>
    <scope>NUCLEOTIDE SEQUENCE [LARGE SCALE GENOMIC DNA]</scope>
</reference>
<evidence type="ECO:0000313" key="2">
    <source>
        <dbReference type="EMBL" id="CAI4007861.1"/>
    </source>
</evidence>
<evidence type="ECO:0000256" key="1">
    <source>
        <dbReference type="SAM" id="MobiDB-lite"/>
    </source>
</evidence>
<name>A0A9P1DDV9_9DINO</name>
<proteinExistence type="predicted"/>
<dbReference type="Proteomes" id="UP001152797">
    <property type="component" value="Unassembled WGS sequence"/>
</dbReference>
<feature type="region of interest" description="Disordered" evidence="1">
    <location>
        <begin position="1"/>
        <end position="25"/>
    </location>
</feature>
<accession>A0A9P1DDV9</accession>
<keyword evidence="4" id="KW-1185">Reference proteome</keyword>
<comment type="caution">
    <text evidence="2">The sequence shown here is derived from an EMBL/GenBank/DDBJ whole genome shotgun (WGS) entry which is preliminary data.</text>
</comment>
<dbReference type="EMBL" id="CAMXCT010004146">
    <property type="protein sequence ID" value="CAI4007861.1"/>
    <property type="molecule type" value="Genomic_DNA"/>
</dbReference>
<gene>
    <name evidence="2" type="ORF">C1SCF055_LOCUS33383</name>
</gene>
<sequence>MMLSTPVASAQHAQHPQLHRVRSTCSSGNRRRRWHRWHRWHPVWMALATTKLLRCAGKKRQWVAPTISANLGGEEIQIALGAVEVQQSTGSHCRVLYGQVFRDGKWCPVKLTETEPDLWIGGPEAPEAGPLTFSFDAMKRSSLQREAPGWPSELVEDLSRWPLKGPGTVVFDAHFFVQRGVSAVLSSGFPVLFVGAAQQMGLVTEDWIPGIAKHLTNRSLCEVFGGTSLEEMIQDLPEDLKKGHFDIAGAIAGADSANEEHWSRVYTVKIQSPERLTIESCSWTLGAMLREPVSEVDAAVGDVLLKINGRGILWQSFDDIQELLIDLPGTAEITFGRPKVIQKIYLREAVASAEALSLFCDGVDGDGKVLVSQLAALLSRAGLVFAEDRPGLFAGDAGTASHLHVDRKPLLQFCHGLHGCKFFCVAPGKAPGPQVPWQSGAQLEAKLPTDAKLSTAAVEWMQSPEVSVCCLHPGDLLLFLGQSCHAGCNGAAQMSLSLFHGTMPLSYMLQGAFGVPYQLMARKLMS</sequence>
<evidence type="ECO:0000313" key="4">
    <source>
        <dbReference type="Proteomes" id="UP001152797"/>
    </source>
</evidence>
<dbReference type="Gene3D" id="2.60.120.650">
    <property type="entry name" value="Cupin"/>
    <property type="match status" value="1"/>
</dbReference>
<reference evidence="2" key="1">
    <citation type="submission" date="2022-10" db="EMBL/GenBank/DDBJ databases">
        <authorList>
            <person name="Chen Y."/>
            <person name="Dougan E. K."/>
            <person name="Chan C."/>
            <person name="Rhodes N."/>
            <person name="Thang M."/>
        </authorList>
    </citation>
    <scope>NUCLEOTIDE SEQUENCE</scope>
</reference>
<dbReference type="OrthoDB" id="414735at2759"/>
<dbReference type="AlphaFoldDB" id="A0A9P1DDV9"/>
<dbReference type="EMBL" id="CAMXCT020004146">
    <property type="protein sequence ID" value="CAL1161236.1"/>
    <property type="molecule type" value="Genomic_DNA"/>
</dbReference>
<feature type="compositionally biased region" description="Polar residues" evidence="1">
    <location>
        <begin position="1"/>
        <end position="14"/>
    </location>
</feature>
<protein>
    <submittedName>
        <fullName evidence="2">Uncharacterized protein</fullName>
    </submittedName>
</protein>
<dbReference type="EMBL" id="CAMXCT030004146">
    <property type="protein sequence ID" value="CAL4795173.1"/>
    <property type="molecule type" value="Genomic_DNA"/>
</dbReference>